<reference evidence="20" key="1">
    <citation type="submission" date="2017-04" db="EMBL/GenBank/DDBJ databases">
        <title>Function of individual gut microbiota members based on whole genome sequencing of pure cultures obtained from chicken caecum.</title>
        <authorList>
            <person name="Medvecky M."/>
            <person name="Cejkova D."/>
            <person name="Polansky O."/>
            <person name="Karasova D."/>
            <person name="Kubasova T."/>
            <person name="Cizek A."/>
            <person name="Rychlik I."/>
        </authorList>
    </citation>
    <scope>NUCLEOTIDE SEQUENCE [LARGE SCALE GENOMIC DNA]</scope>
    <source>
        <strain evidence="20">An273</strain>
    </source>
</reference>
<dbReference type="InterPro" id="IPR001996">
    <property type="entry name" value="PTS_IIB_1"/>
</dbReference>
<keyword evidence="2" id="KW-0813">Transport</keyword>
<evidence type="ECO:0000256" key="15">
    <source>
        <dbReference type="PROSITE-ProRule" id="PRU00421"/>
    </source>
</evidence>
<feature type="domain" description="PTS EIIC type-1" evidence="18">
    <location>
        <begin position="127"/>
        <end position="466"/>
    </location>
</feature>
<keyword evidence="6" id="KW-0598">Phosphotransferase system</keyword>
<evidence type="ECO:0000256" key="4">
    <source>
        <dbReference type="ARBA" id="ARBA00022597"/>
    </source>
</evidence>
<keyword evidence="3" id="KW-1003">Cell membrane</keyword>
<feature type="transmembrane region" description="Helical" evidence="16">
    <location>
        <begin position="165"/>
        <end position="185"/>
    </location>
</feature>
<comment type="caution">
    <text evidence="19">The sequence shown here is derived from an EMBL/GenBank/DDBJ whole genome shotgun (WGS) entry which is preliminary data.</text>
</comment>
<feature type="active site" description="Phosphocysteine intermediate; for EIIB activity" evidence="15">
    <location>
        <position position="28"/>
    </location>
</feature>
<keyword evidence="8" id="KW-0418">Kinase</keyword>
<proteinExistence type="predicted"/>
<dbReference type="PROSITE" id="PS01035">
    <property type="entry name" value="PTS_EIIB_TYPE_1_CYS"/>
    <property type="match status" value="1"/>
</dbReference>
<dbReference type="PANTHER" id="PTHR30175">
    <property type="entry name" value="PHOSPHOTRANSFERASE SYSTEM TRANSPORT PROTEIN"/>
    <property type="match status" value="1"/>
</dbReference>
<dbReference type="InterPro" id="IPR018113">
    <property type="entry name" value="PTrfase_EIIB_Cys"/>
</dbReference>
<keyword evidence="9 16" id="KW-1133">Transmembrane helix</keyword>
<keyword evidence="20" id="KW-1185">Reference proteome</keyword>
<dbReference type="EC" id="2.7.1.192" evidence="11"/>
<evidence type="ECO:0000256" key="7">
    <source>
        <dbReference type="ARBA" id="ARBA00022692"/>
    </source>
</evidence>
<evidence type="ECO:0000256" key="8">
    <source>
        <dbReference type="ARBA" id="ARBA00022777"/>
    </source>
</evidence>
<dbReference type="EMBL" id="NFJD01000001">
    <property type="protein sequence ID" value="OUO57235.1"/>
    <property type="molecule type" value="Genomic_DNA"/>
</dbReference>
<evidence type="ECO:0000256" key="14">
    <source>
        <dbReference type="ARBA" id="ARBA00048265"/>
    </source>
</evidence>
<accession>A0A1Y4DEB1</accession>
<evidence type="ECO:0000259" key="18">
    <source>
        <dbReference type="PROSITE" id="PS51103"/>
    </source>
</evidence>
<dbReference type="GO" id="GO:0090588">
    <property type="term" value="F:protein-phosphocysteine-N-acetylmuramate phosphotransferase system transporter activity"/>
    <property type="evidence" value="ECO:0007669"/>
    <property type="project" value="TreeGrafter"/>
</dbReference>
<dbReference type="InterPro" id="IPR050558">
    <property type="entry name" value="PTS_Sugar-Specific_Components"/>
</dbReference>
<keyword evidence="10 16" id="KW-0472">Membrane</keyword>
<dbReference type="SUPFAM" id="SSF55604">
    <property type="entry name" value="Glucose permease domain IIB"/>
    <property type="match status" value="1"/>
</dbReference>
<dbReference type="GO" id="GO:0005886">
    <property type="term" value="C:plasma membrane"/>
    <property type="evidence" value="ECO:0007669"/>
    <property type="project" value="UniProtKB-SubCell"/>
</dbReference>
<dbReference type="GO" id="GO:0016301">
    <property type="term" value="F:kinase activity"/>
    <property type="evidence" value="ECO:0007669"/>
    <property type="project" value="UniProtKB-KW"/>
</dbReference>
<evidence type="ECO:0000256" key="13">
    <source>
        <dbReference type="ARBA" id="ARBA00043021"/>
    </source>
</evidence>
<dbReference type="CDD" id="cd00212">
    <property type="entry name" value="PTS_IIB_glc"/>
    <property type="match status" value="1"/>
</dbReference>
<feature type="transmembrane region" description="Helical" evidence="16">
    <location>
        <begin position="335"/>
        <end position="357"/>
    </location>
</feature>
<keyword evidence="5" id="KW-0808">Transferase</keyword>
<evidence type="ECO:0000256" key="5">
    <source>
        <dbReference type="ARBA" id="ARBA00022679"/>
    </source>
</evidence>
<dbReference type="Pfam" id="PF00367">
    <property type="entry name" value="PTS_EIIB"/>
    <property type="match status" value="1"/>
</dbReference>
<evidence type="ECO:0000256" key="6">
    <source>
        <dbReference type="ARBA" id="ARBA00022683"/>
    </source>
</evidence>
<name>A0A1Y4DEB1_9BACT</name>
<evidence type="ECO:0000256" key="11">
    <source>
        <dbReference type="ARBA" id="ARBA00039021"/>
    </source>
</evidence>
<dbReference type="GO" id="GO:0009401">
    <property type="term" value="P:phosphoenolpyruvate-dependent sugar phosphotransferase system"/>
    <property type="evidence" value="ECO:0007669"/>
    <property type="project" value="UniProtKB-KW"/>
</dbReference>
<evidence type="ECO:0000256" key="3">
    <source>
        <dbReference type="ARBA" id="ARBA00022475"/>
    </source>
</evidence>
<feature type="transmembrane region" description="Helical" evidence="16">
    <location>
        <begin position="132"/>
        <end position="153"/>
    </location>
</feature>
<comment type="catalytic activity">
    <reaction evidence="14">
        <text>N-acetyl-beta-D-muramate(out) + N(pros)-phospho-L-histidyl-[protein] = N-acetyl-beta-D-muramate 6-phosphate(in) + L-histidyl-[protein]</text>
        <dbReference type="Rhea" id="RHEA:33399"/>
        <dbReference type="Rhea" id="RHEA-COMP:9745"/>
        <dbReference type="Rhea" id="RHEA-COMP:9746"/>
        <dbReference type="ChEBI" id="CHEBI:29979"/>
        <dbReference type="ChEBI" id="CHEBI:58721"/>
        <dbReference type="ChEBI" id="CHEBI:64837"/>
        <dbReference type="ChEBI" id="CHEBI:64848"/>
        <dbReference type="EC" id="2.7.1.192"/>
    </reaction>
</comment>
<dbReference type="InterPro" id="IPR003352">
    <property type="entry name" value="PTS_EIIC"/>
</dbReference>
<evidence type="ECO:0000256" key="16">
    <source>
        <dbReference type="SAM" id="Phobius"/>
    </source>
</evidence>
<evidence type="ECO:0000256" key="2">
    <source>
        <dbReference type="ARBA" id="ARBA00022448"/>
    </source>
</evidence>
<dbReference type="AlphaFoldDB" id="A0A1Y4DEB1"/>
<dbReference type="Pfam" id="PF02378">
    <property type="entry name" value="PTS_EIIC"/>
    <property type="match status" value="1"/>
</dbReference>
<evidence type="ECO:0000256" key="12">
    <source>
        <dbReference type="ARBA" id="ARBA00040399"/>
    </source>
</evidence>
<gene>
    <name evidence="19" type="ORF">B5F75_00185</name>
</gene>
<feature type="domain" description="PTS EIIB type-1" evidence="17">
    <location>
        <begin position="6"/>
        <end position="89"/>
    </location>
</feature>
<dbReference type="Proteomes" id="UP000196368">
    <property type="component" value="Unassembled WGS sequence"/>
</dbReference>
<sequence>MPADLKTMYEGILAACGGADNIVTLGCCMTRLRFTVKDEALVSPEALRRVKDVAGYFYSGSQHQLIVGPSTANKLAAYFRERHAFAPLQLSGDYALSGVINAEIGDTKGNKAAVRKRYSSVLSHVCAVIGNIFMPLIPAYIGCGLLLGITNILSKTVLTGDSNLVALLSVFGNGIFFYLNAVVGYNANKEFGGTPALGVAFAGILNMPALAEVSLFGASLMPGKGGVIAVLLVCWAGSWLEKRLRAWFKGSTEMFLTPTLTIFIVGVVSLVLIQPAAGWLSEQLALQTQNALKHGGLITGALLGGSFLPLVMLGIHQSLVPIHQQLVDSLGANPLFPILCMAGAGQVGASLAVLWKTKNSKLKTIVKNALPVGLLGIGEPLIYGVTLPLFKPFIGACLGAAVGGAVVAVFHVTSAIPFGVSGVVLFLVLSNLRSVLFYALGFLAAMAAGFLFTWKLGFDDPPEEEA</sequence>
<dbReference type="GO" id="GO:0008982">
    <property type="term" value="F:protein-N(PI)-phosphohistidine-sugar phosphotransferase activity"/>
    <property type="evidence" value="ECO:0007669"/>
    <property type="project" value="InterPro"/>
</dbReference>
<evidence type="ECO:0000256" key="1">
    <source>
        <dbReference type="ARBA" id="ARBA00004651"/>
    </source>
</evidence>
<dbReference type="PANTHER" id="PTHR30175:SF3">
    <property type="entry name" value="PTS SYSTEM N-ACETYLMURAMIC ACID-SPECIFIC EIIBC COMPONENT"/>
    <property type="match status" value="1"/>
</dbReference>
<evidence type="ECO:0000313" key="19">
    <source>
        <dbReference type="EMBL" id="OUO57235.1"/>
    </source>
</evidence>
<evidence type="ECO:0000313" key="20">
    <source>
        <dbReference type="Proteomes" id="UP000196368"/>
    </source>
</evidence>
<dbReference type="InterPro" id="IPR036878">
    <property type="entry name" value="Glu_permease_IIB"/>
</dbReference>
<feature type="transmembrane region" description="Helical" evidence="16">
    <location>
        <begin position="369"/>
        <end position="390"/>
    </location>
</feature>
<organism evidence="19 20">
    <name type="scientific">Candidatus Avelusimicrobium gallicola</name>
    <dbReference type="NCBI Taxonomy" id="2562704"/>
    <lineage>
        <taxon>Bacteria</taxon>
        <taxon>Pseudomonadati</taxon>
        <taxon>Elusimicrobiota</taxon>
        <taxon>Elusimicrobia</taxon>
        <taxon>Elusimicrobiales</taxon>
        <taxon>Elusimicrobiaceae</taxon>
        <taxon>Candidatus Avelusimicrobium</taxon>
    </lineage>
</organism>
<dbReference type="Gene3D" id="3.30.1360.60">
    <property type="entry name" value="Glucose permease domain IIB"/>
    <property type="match status" value="1"/>
</dbReference>
<protein>
    <recommendedName>
        <fullName evidence="12">PTS system N-acetylmuramic acid-specific EIIBC component</fullName>
        <ecNumber evidence="11">2.7.1.192</ecNumber>
    </recommendedName>
    <alternativeName>
        <fullName evidence="13">EIIBC-MurNAc</fullName>
    </alternativeName>
</protein>
<keyword evidence="7 16" id="KW-0812">Transmembrane</keyword>
<keyword evidence="4" id="KW-0762">Sugar transport</keyword>
<dbReference type="PROSITE" id="PS51103">
    <property type="entry name" value="PTS_EIIC_TYPE_1"/>
    <property type="match status" value="1"/>
</dbReference>
<feature type="transmembrane region" description="Helical" evidence="16">
    <location>
        <begin position="402"/>
        <end position="428"/>
    </location>
</feature>
<evidence type="ECO:0000256" key="9">
    <source>
        <dbReference type="ARBA" id="ARBA00022989"/>
    </source>
</evidence>
<feature type="transmembrane region" description="Helical" evidence="16">
    <location>
        <begin position="191"/>
        <end position="211"/>
    </location>
</feature>
<dbReference type="PROSITE" id="PS51098">
    <property type="entry name" value="PTS_EIIB_TYPE_1"/>
    <property type="match status" value="1"/>
</dbReference>
<feature type="transmembrane region" description="Helical" evidence="16">
    <location>
        <begin position="260"/>
        <end position="280"/>
    </location>
</feature>
<dbReference type="RefSeq" id="WP_204201181.1">
    <property type="nucleotide sequence ID" value="NZ_NFJD01000001.1"/>
</dbReference>
<feature type="transmembrane region" description="Helical" evidence="16">
    <location>
        <begin position="435"/>
        <end position="454"/>
    </location>
</feature>
<feature type="transmembrane region" description="Helical" evidence="16">
    <location>
        <begin position="292"/>
        <end position="315"/>
    </location>
</feature>
<evidence type="ECO:0000256" key="10">
    <source>
        <dbReference type="ARBA" id="ARBA00023136"/>
    </source>
</evidence>
<comment type="subcellular location">
    <subcellularLocation>
        <location evidence="1">Cell membrane</location>
        <topology evidence="1">Multi-pass membrane protein</topology>
    </subcellularLocation>
</comment>
<dbReference type="InterPro" id="IPR013013">
    <property type="entry name" value="PTS_EIIC_1"/>
</dbReference>
<evidence type="ECO:0000259" key="17">
    <source>
        <dbReference type="PROSITE" id="PS51098"/>
    </source>
</evidence>